<protein>
    <submittedName>
        <fullName evidence="3">Uncharacterized protein</fullName>
    </submittedName>
</protein>
<name>A0ABQ6MKE0_9STRA</name>
<evidence type="ECO:0000313" key="4">
    <source>
        <dbReference type="Proteomes" id="UP001165060"/>
    </source>
</evidence>
<evidence type="ECO:0000256" key="2">
    <source>
        <dbReference type="SAM" id="MobiDB-lite"/>
    </source>
</evidence>
<feature type="non-terminal residue" evidence="3">
    <location>
        <position position="1"/>
    </location>
</feature>
<feature type="region of interest" description="Disordered" evidence="2">
    <location>
        <begin position="319"/>
        <end position="343"/>
    </location>
</feature>
<feature type="coiled-coil region" evidence="1">
    <location>
        <begin position="218"/>
        <end position="245"/>
    </location>
</feature>
<reference evidence="3 4" key="1">
    <citation type="journal article" date="2023" name="Commun. Biol.">
        <title>Genome analysis of Parmales, the sister group of diatoms, reveals the evolutionary specialization of diatoms from phago-mixotrophs to photoautotrophs.</title>
        <authorList>
            <person name="Ban H."/>
            <person name="Sato S."/>
            <person name="Yoshikawa S."/>
            <person name="Yamada K."/>
            <person name="Nakamura Y."/>
            <person name="Ichinomiya M."/>
            <person name="Sato N."/>
            <person name="Blanc-Mathieu R."/>
            <person name="Endo H."/>
            <person name="Kuwata A."/>
            <person name="Ogata H."/>
        </authorList>
    </citation>
    <scope>NUCLEOTIDE SEQUENCE [LARGE SCALE GENOMIC DNA]</scope>
</reference>
<keyword evidence="1" id="KW-0175">Coiled coil</keyword>
<feature type="compositionally biased region" description="Basic and acidic residues" evidence="2">
    <location>
        <begin position="324"/>
        <end position="335"/>
    </location>
</feature>
<gene>
    <name evidence="3" type="ORF">TeGR_g8327</name>
</gene>
<evidence type="ECO:0000256" key="1">
    <source>
        <dbReference type="SAM" id="Coils"/>
    </source>
</evidence>
<accession>A0ABQ6MKE0</accession>
<proteinExistence type="predicted"/>
<sequence>PPPPLPPPSAGLRVRTVRDLFDGAIFYGRTWDLNSPSAPLVEIPKLTNVEFDDKNKAIISGRAKIRAAPDAPVVESAFKLRTKLGTNGDGRYIKLEEPELAVVLECPQQIEGFIKRAAATLNVKSPKKPEPVVIFVPLGSARKLTQADRDKDGFDLGPDNQISDIWIDNGALRFKLSAMLRPGKFLGNNYLAFSVPIRTFIVTMERVRSGISAARQNKRKVVEEEKKARAAVAQAERERKAFTADFAVKRRPWRRGRRRLLEKERVSFDEEAGVELEEEEEFGQVGGETAFWKYLESFEGFSGLDSVFEYVNRRQSMARTKAKQQQERERRRQETGEEGSSEGFVTKFMSGFSTLKDIRGNRSDEEREKLIGAAVSDWAKSQLAAEEKEAAAEVYGEAEANVEDLN</sequence>
<comment type="caution">
    <text evidence="3">The sequence shown here is derived from an EMBL/GenBank/DDBJ whole genome shotgun (WGS) entry which is preliminary data.</text>
</comment>
<organism evidence="3 4">
    <name type="scientific">Tetraparma gracilis</name>
    <dbReference type="NCBI Taxonomy" id="2962635"/>
    <lineage>
        <taxon>Eukaryota</taxon>
        <taxon>Sar</taxon>
        <taxon>Stramenopiles</taxon>
        <taxon>Ochrophyta</taxon>
        <taxon>Bolidophyceae</taxon>
        <taxon>Parmales</taxon>
        <taxon>Triparmaceae</taxon>
        <taxon>Tetraparma</taxon>
    </lineage>
</organism>
<keyword evidence="4" id="KW-1185">Reference proteome</keyword>
<dbReference type="EMBL" id="BRYB01002919">
    <property type="protein sequence ID" value="GMI27521.1"/>
    <property type="molecule type" value="Genomic_DNA"/>
</dbReference>
<dbReference type="Proteomes" id="UP001165060">
    <property type="component" value="Unassembled WGS sequence"/>
</dbReference>
<evidence type="ECO:0000313" key="3">
    <source>
        <dbReference type="EMBL" id="GMI27521.1"/>
    </source>
</evidence>